<evidence type="ECO:0000313" key="11">
    <source>
        <dbReference type="EMBL" id="RDW76894.1"/>
    </source>
</evidence>
<evidence type="ECO:0000256" key="7">
    <source>
        <dbReference type="ARBA" id="ARBA00025795"/>
    </source>
</evidence>
<feature type="signal peptide" evidence="9">
    <location>
        <begin position="1"/>
        <end position="18"/>
    </location>
</feature>
<keyword evidence="9" id="KW-0732">Signal</keyword>
<dbReference type="OrthoDB" id="407298at2759"/>
<dbReference type="Gene3D" id="1.10.489.10">
    <property type="entry name" value="Chloroperoxidase-like"/>
    <property type="match status" value="1"/>
</dbReference>
<evidence type="ECO:0000256" key="1">
    <source>
        <dbReference type="ARBA" id="ARBA00001970"/>
    </source>
</evidence>
<comment type="caution">
    <text evidence="11">The sequence shown here is derived from an EMBL/GenBank/DDBJ whole genome shotgun (WGS) entry which is preliminary data.</text>
</comment>
<dbReference type="Proteomes" id="UP000256690">
    <property type="component" value="Unassembled WGS sequence"/>
</dbReference>
<dbReference type="PANTHER" id="PTHR33577">
    <property type="entry name" value="STERIGMATOCYSTIN BIOSYNTHESIS PEROXIDASE STCC-RELATED"/>
    <property type="match status" value="1"/>
</dbReference>
<evidence type="ECO:0000256" key="5">
    <source>
        <dbReference type="ARBA" id="ARBA00023002"/>
    </source>
</evidence>
<dbReference type="AlphaFoldDB" id="A0A3D8RSP3"/>
<evidence type="ECO:0000256" key="2">
    <source>
        <dbReference type="ARBA" id="ARBA00022559"/>
    </source>
</evidence>
<dbReference type="GO" id="GO:0046872">
    <property type="term" value="F:metal ion binding"/>
    <property type="evidence" value="ECO:0007669"/>
    <property type="project" value="UniProtKB-KW"/>
</dbReference>
<protein>
    <recommendedName>
        <fullName evidence="10">Heme haloperoxidase family profile domain-containing protein</fullName>
    </recommendedName>
</protein>
<comment type="similarity">
    <text evidence="7">Belongs to the chloroperoxidase family.</text>
</comment>
<evidence type="ECO:0000256" key="3">
    <source>
        <dbReference type="ARBA" id="ARBA00022617"/>
    </source>
</evidence>
<evidence type="ECO:0000256" key="4">
    <source>
        <dbReference type="ARBA" id="ARBA00022723"/>
    </source>
</evidence>
<dbReference type="EMBL" id="PVWQ01000007">
    <property type="protein sequence ID" value="RDW76894.1"/>
    <property type="molecule type" value="Genomic_DNA"/>
</dbReference>
<evidence type="ECO:0000259" key="10">
    <source>
        <dbReference type="PROSITE" id="PS51405"/>
    </source>
</evidence>
<feature type="region of interest" description="Disordered" evidence="8">
    <location>
        <begin position="39"/>
        <end position="65"/>
    </location>
</feature>
<dbReference type="PROSITE" id="PS51405">
    <property type="entry name" value="HEME_HALOPEROXIDASE"/>
    <property type="match status" value="1"/>
</dbReference>
<organism evidence="11 12">
    <name type="scientific">Aspergillus mulundensis</name>
    <dbReference type="NCBI Taxonomy" id="1810919"/>
    <lineage>
        <taxon>Eukaryota</taxon>
        <taxon>Fungi</taxon>
        <taxon>Dikarya</taxon>
        <taxon>Ascomycota</taxon>
        <taxon>Pezizomycotina</taxon>
        <taxon>Eurotiomycetes</taxon>
        <taxon>Eurotiomycetidae</taxon>
        <taxon>Eurotiales</taxon>
        <taxon>Aspergillaceae</taxon>
        <taxon>Aspergillus</taxon>
        <taxon>Aspergillus subgen. Nidulantes</taxon>
    </lineage>
</organism>
<accession>A0A3D8RSP3</accession>
<keyword evidence="4" id="KW-0479">Metal-binding</keyword>
<evidence type="ECO:0000313" key="12">
    <source>
        <dbReference type="Proteomes" id="UP000256690"/>
    </source>
</evidence>
<dbReference type="Pfam" id="PF01328">
    <property type="entry name" value="Peroxidase_2"/>
    <property type="match status" value="1"/>
</dbReference>
<proteinExistence type="inferred from homology"/>
<keyword evidence="2" id="KW-0575">Peroxidase</keyword>
<keyword evidence="3" id="KW-0349">Heme</keyword>
<keyword evidence="6" id="KW-0408">Iron</keyword>
<comment type="cofactor">
    <cofactor evidence="1">
        <name>heme b</name>
        <dbReference type="ChEBI" id="CHEBI:60344"/>
    </cofactor>
</comment>
<gene>
    <name evidence="11" type="ORF">DSM5745_06886</name>
</gene>
<evidence type="ECO:0000256" key="6">
    <source>
        <dbReference type="ARBA" id="ARBA00023004"/>
    </source>
</evidence>
<evidence type="ECO:0000256" key="9">
    <source>
        <dbReference type="SAM" id="SignalP"/>
    </source>
</evidence>
<keyword evidence="5" id="KW-0560">Oxidoreductase</keyword>
<dbReference type="GeneID" id="38117256"/>
<feature type="chain" id="PRO_5017728331" description="Heme haloperoxidase family profile domain-containing protein" evidence="9">
    <location>
        <begin position="19"/>
        <end position="287"/>
    </location>
</feature>
<feature type="domain" description="Heme haloperoxidase family profile" evidence="10">
    <location>
        <begin position="54"/>
        <end position="271"/>
    </location>
</feature>
<evidence type="ECO:0000256" key="8">
    <source>
        <dbReference type="SAM" id="MobiDB-lite"/>
    </source>
</evidence>
<dbReference type="InterPro" id="IPR000028">
    <property type="entry name" value="Chloroperoxidase"/>
</dbReference>
<dbReference type="STRING" id="1810919.A0A3D8RSP3"/>
<dbReference type="RefSeq" id="XP_026603206.1">
    <property type="nucleotide sequence ID" value="XM_026748902.1"/>
</dbReference>
<dbReference type="PANTHER" id="PTHR33577:SF19">
    <property type="entry name" value="HEME HALOPEROXIDASE FAMILY PROFILE DOMAIN-CONTAINING PROTEIN-RELATED"/>
    <property type="match status" value="1"/>
</dbReference>
<dbReference type="SUPFAM" id="SSF47571">
    <property type="entry name" value="Cloroperoxidase"/>
    <property type="match status" value="1"/>
</dbReference>
<keyword evidence="12" id="KW-1185">Reference proteome</keyword>
<dbReference type="InterPro" id="IPR036851">
    <property type="entry name" value="Chloroperoxidase-like_sf"/>
</dbReference>
<dbReference type="GO" id="GO:0004601">
    <property type="term" value="F:peroxidase activity"/>
    <property type="evidence" value="ECO:0007669"/>
    <property type="project" value="UniProtKB-KW"/>
</dbReference>
<name>A0A3D8RSP3_9EURO</name>
<sequence length="287" mass="32077">MKTSLLSAGLALIASAAAYPQFMDLKNLDLKNLGFESNSNSNSNTNPNTQSSWQPKEWIAPGSDDSRGPCPGLNTLANHGYLPRNGKGITLKILEDGMLEGFNIEHADAVLLFFQAIRTSPIPFNDRFDLADLGRHGILEHDISLSRSDAYFADPKPFNETVWAETMSYFTTPMISVEQLAKARMGRLATSKKTNPDFELSWLADGFSWGECASFFEIMADGTTGTVRKEYIDYWFRNERMPTELGWQRRNVTMKSAERMKYSGLLMKAAGVTKRDVASDAYGYPLH</sequence>
<feature type="compositionally biased region" description="Low complexity" evidence="8">
    <location>
        <begin position="39"/>
        <end position="52"/>
    </location>
</feature>
<reference evidence="11 12" key="1">
    <citation type="journal article" date="2018" name="IMA Fungus">
        <title>IMA Genome-F 9: Draft genome sequence of Annulohypoxylon stygium, Aspergillus mulundensis, Berkeleyomyces basicola (syn. Thielaviopsis basicola), Ceratocystis smalleyi, two Cercospora beticola strains, Coleophoma cylindrospora, Fusarium fracticaudum, Phialophora cf. hyalina, and Morchella septimelata.</title>
        <authorList>
            <person name="Wingfield B.D."/>
            <person name="Bills G.F."/>
            <person name="Dong Y."/>
            <person name="Huang W."/>
            <person name="Nel W.J."/>
            <person name="Swalarsk-Parry B.S."/>
            <person name="Vaghefi N."/>
            <person name="Wilken P.M."/>
            <person name="An Z."/>
            <person name="de Beer Z.W."/>
            <person name="De Vos L."/>
            <person name="Chen L."/>
            <person name="Duong T.A."/>
            <person name="Gao Y."/>
            <person name="Hammerbacher A."/>
            <person name="Kikkert J.R."/>
            <person name="Li Y."/>
            <person name="Li H."/>
            <person name="Li K."/>
            <person name="Li Q."/>
            <person name="Liu X."/>
            <person name="Ma X."/>
            <person name="Naidoo K."/>
            <person name="Pethybridge S.J."/>
            <person name="Sun J."/>
            <person name="Steenkamp E.T."/>
            <person name="van der Nest M.A."/>
            <person name="van Wyk S."/>
            <person name="Wingfield M.J."/>
            <person name="Xiong C."/>
            <person name="Yue Q."/>
            <person name="Zhang X."/>
        </authorList>
    </citation>
    <scope>NUCLEOTIDE SEQUENCE [LARGE SCALE GENOMIC DNA]</scope>
    <source>
        <strain evidence="11 12">DSM 5745</strain>
    </source>
</reference>